<dbReference type="UniPathway" id="UPA00222"/>
<dbReference type="EMBL" id="MCGO01000049">
    <property type="protein sequence ID" value="ORY37636.1"/>
    <property type="molecule type" value="Genomic_DNA"/>
</dbReference>
<dbReference type="CDD" id="cd02520">
    <property type="entry name" value="Glucosylceramide_synthase"/>
    <property type="match status" value="1"/>
</dbReference>
<dbReference type="Proteomes" id="UP000193642">
    <property type="component" value="Unassembled WGS sequence"/>
</dbReference>
<evidence type="ECO:0000256" key="10">
    <source>
        <dbReference type="ARBA" id="ARBA00022989"/>
    </source>
</evidence>
<comment type="caution">
    <text evidence="16">The sequence shown here is derived from an EMBL/GenBank/DDBJ whole genome shotgun (WGS) entry which is preliminary data.</text>
</comment>
<keyword evidence="10 15" id="KW-1133">Transmembrane helix</keyword>
<evidence type="ECO:0000256" key="7">
    <source>
        <dbReference type="ARBA" id="ARBA00022676"/>
    </source>
</evidence>
<keyword evidence="17" id="KW-1185">Reference proteome</keyword>
<accession>A0A1Y2BSA8</accession>
<evidence type="ECO:0000256" key="14">
    <source>
        <dbReference type="ARBA" id="ARBA00032575"/>
    </source>
</evidence>
<dbReference type="PANTHER" id="PTHR12726">
    <property type="entry name" value="CERAMIDE GLUCOSYLTRANSFERASE"/>
    <property type="match status" value="1"/>
</dbReference>
<dbReference type="InterPro" id="IPR029044">
    <property type="entry name" value="Nucleotide-diphossugar_trans"/>
</dbReference>
<keyword evidence="11 15" id="KW-0472">Membrane</keyword>
<dbReference type="PANTHER" id="PTHR12726:SF0">
    <property type="entry name" value="CERAMIDE GLUCOSYLTRANSFERASE"/>
    <property type="match status" value="1"/>
</dbReference>
<keyword evidence="7" id="KW-0328">Glycosyltransferase</keyword>
<comment type="similarity">
    <text evidence="4">Belongs to the glycosyltransferase 2 family.</text>
</comment>
<dbReference type="InterPro" id="IPR025993">
    <property type="entry name" value="Ceramide_glucosylTrfase"/>
</dbReference>
<evidence type="ECO:0000256" key="8">
    <source>
        <dbReference type="ARBA" id="ARBA00022679"/>
    </source>
</evidence>
<dbReference type="GO" id="GO:0016020">
    <property type="term" value="C:membrane"/>
    <property type="evidence" value="ECO:0007669"/>
    <property type="project" value="UniProtKB-SubCell"/>
</dbReference>
<keyword evidence="9 15" id="KW-0812">Transmembrane</keyword>
<dbReference type="AlphaFoldDB" id="A0A1Y2BSA8"/>
<evidence type="ECO:0000256" key="4">
    <source>
        <dbReference type="ARBA" id="ARBA00006739"/>
    </source>
</evidence>
<evidence type="ECO:0000256" key="6">
    <source>
        <dbReference type="ARBA" id="ARBA00019988"/>
    </source>
</evidence>
<comment type="pathway">
    <text evidence="3">Sphingolipid metabolism.</text>
</comment>
<dbReference type="GO" id="GO:0006679">
    <property type="term" value="P:glucosylceramide biosynthetic process"/>
    <property type="evidence" value="ECO:0007669"/>
    <property type="project" value="TreeGrafter"/>
</dbReference>
<dbReference type="GO" id="GO:0008120">
    <property type="term" value="F:ceramide glucosyltransferase activity"/>
    <property type="evidence" value="ECO:0007669"/>
    <property type="project" value="UniProtKB-EC"/>
</dbReference>
<evidence type="ECO:0000256" key="1">
    <source>
        <dbReference type="ARBA" id="ARBA00004141"/>
    </source>
</evidence>
<proteinExistence type="inferred from homology"/>
<sequence length="524" mass="57946">MVLGTLVQLLPLLIAVAGIGLWVFMFGLGLLSTSICYLRYNQKPSLEQCTLSPQESPGVSILRPLKGADSNLRDNLESTFLLEYPKYEIMFSVAEATDPAIAVVKDLMEQYPNVDAKLIVGDIHVGVNPKVNNMVKSYDASKYEIVWIVDSNVTVTPHTLTRAIYHLLQPNVGLIHHLPIGVLPESLGASVEQVYLNTSHVKMYTIISMLISCVIGKSNMFRKSELDAVGGLAHFAKFMSEDNLIGRTIWNKGRRHVVPGDVVYQSLGGDGVKKFFLRKAHLDGVIVEPFIECLVNGLLGAYGFKYFLGTPMLQFYCAHVLYWFCLDMVLTSVNFPHFWLDGFRVDWRGVPYRLQPGGTVIPESDYVGFTKSIRAAIKTLQETISFNDLSWTSQVYLFGFTGLAALFFALAYVAECFVEMVLGPAEQAAPVRFYAFETKPGETGNEIGVDAGAERRRVDSGVKLDDANKVILVARQPIWVRAACYMGGCHFVSTPSVAKAWGNMIEGIAKKAGTLESPAKEKEN</sequence>
<evidence type="ECO:0000256" key="13">
    <source>
        <dbReference type="ARBA" id="ARBA00031543"/>
    </source>
</evidence>
<comment type="subcellular location">
    <subcellularLocation>
        <location evidence="1">Membrane</location>
        <topology evidence="1">Multi-pass membrane protein</topology>
    </subcellularLocation>
</comment>
<dbReference type="SUPFAM" id="SSF53448">
    <property type="entry name" value="Nucleotide-diphospho-sugar transferases"/>
    <property type="match status" value="1"/>
</dbReference>
<dbReference type="OrthoDB" id="1483400at2759"/>
<dbReference type="EC" id="2.4.1.80" evidence="5"/>
<gene>
    <name evidence="16" type="ORF">BCR33DRAFT_721370</name>
</gene>
<keyword evidence="8" id="KW-0808">Transferase</keyword>
<dbReference type="Gene3D" id="3.90.550.10">
    <property type="entry name" value="Spore Coat Polysaccharide Biosynthesis Protein SpsA, Chain A"/>
    <property type="match status" value="1"/>
</dbReference>
<name>A0A1Y2BSA8_9FUNG</name>
<evidence type="ECO:0000256" key="2">
    <source>
        <dbReference type="ARBA" id="ARBA00004760"/>
    </source>
</evidence>
<dbReference type="Pfam" id="PF13506">
    <property type="entry name" value="Glyco_transf_21"/>
    <property type="match status" value="1"/>
</dbReference>
<evidence type="ECO:0000256" key="5">
    <source>
        <dbReference type="ARBA" id="ARBA00012699"/>
    </source>
</evidence>
<feature type="transmembrane region" description="Helical" evidence="15">
    <location>
        <begin position="12"/>
        <end position="38"/>
    </location>
</feature>
<evidence type="ECO:0000313" key="16">
    <source>
        <dbReference type="EMBL" id="ORY37636.1"/>
    </source>
</evidence>
<evidence type="ECO:0000256" key="9">
    <source>
        <dbReference type="ARBA" id="ARBA00022692"/>
    </source>
</evidence>
<evidence type="ECO:0000256" key="15">
    <source>
        <dbReference type="SAM" id="Phobius"/>
    </source>
</evidence>
<organism evidence="16 17">
    <name type="scientific">Rhizoclosmatium globosum</name>
    <dbReference type="NCBI Taxonomy" id="329046"/>
    <lineage>
        <taxon>Eukaryota</taxon>
        <taxon>Fungi</taxon>
        <taxon>Fungi incertae sedis</taxon>
        <taxon>Chytridiomycota</taxon>
        <taxon>Chytridiomycota incertae sedis</taxon>
        <taxon>Chytridiomycetes</taxon>
        <taxon>Chytridiales</taxon>
        <taxon>Chytriomycetaceae</taxon>
        <taxon>Rhizoclosmatium</taxon>
    </lineage>
</organism>
<feature type="transmembrane region" description="Helical" evidence="15">
    <location>
        <begin position="395"/>
        <end position="414"/>
    </location>
</feature>
<evidence type="ECO:0000256" key="12">
    <source>
        <dbReference type="ARBA" id="ARBA00031017"/>
    </source>
</evidence>
<evidence type="ECO:0000256" key="3">
    <source>
        <dbReference type="ARBA" id="ARBA00004991"/>
    </source>
</evidence>
<reference evidence="16 17" key="1">
    <citation type="submission" date="2016-07" db="EMBL/GenBank/DDBJ databases">
        <title>Pervasive Adenine N6-methylation of Active Genes in Fungi.</title>
        <authorList>
            <consortium name="DOE Joint Genome Institute"/>
            <person name="Mondo S.J."/>
            <person name="Dannebaum R.O."/>
            <person name="Kuo R.C."/>
            <person name="Labutti K."/>
            <person name="Haridas S."/>
            <person name="Kuo A."/>
            <person name="Salamov A."/>
            <person name="Ahrendt S.R."/>
            <person name="Lipzen A."/>
            <person name="Sullivan W."/>
            <person name="Andreopoulos W.B."/>
            <person name="Clum A."/>
            <person name="Lindquist E."/>
            <person name="Daum C."/>
            <person name="Ramamoorthy G.K."/>
            <person name="Gryganskyi A."/>
            <person name="Culley D."/>
            <person name="Magnuson J.K."/>
            <person name="James T.Y."/>
            <person name="O'Malley M.A."/>
            <person name="Stajich J.E."/>
            <person name="Spatafora J.W."/>
            <person name="Visel A."/>
            <person name="Grigoriev I.V."/>
        </authorList>
    </citation>
    <scope>NUCLEOTIDE SEQUENCE [LARGE SCALE GENOMIC DNA]</scope>
    <source>
        <strain evidence="16 17">JEL800</strain>
    </source>
</reference>
<evidence type="ECO:0000256" key="11">
    <source>
        <dbReference type="ARBA" id="ARBA00023136"/>
    </source>
</evidence>
<evidence type="ECO:0000313" key="17">
    <source>
        <dbReference type="Proteomes" id="UP000193642"/>
    </source>
</evidence>
<protein>
    <recommendedName>
        <fullName evidence="6">Ceramide glucosyltransferase</fullName>
        <ecNumber evidence="5">2.4.1.80</ecNumber>
    </recommendedName>
    <alternativeName>
        <fullName evidence="13">Glucosylceramide synthase</fullName>
    </alternativeName>
    <alternativeName>
        <fullName evidence="14">UDP-glucose ceramide glucosyltransferase</fullName>
    </alternativeName>
    <alternativeName>
        <fullName evidence="12">UDP-glucose:N-acylsphingosine D-glucosyltransferase</fullName>
    </alternativeName>
</protein>
<comment type="pathway">
    <text evidence="2">Lipid metabolism; sphingolipid metabolism.</text>
</comment>
<dbReference type="STRING" id="329046.A0A1Y2BSA8"/>